<feature type="transmembrane region" description="Helical" evidence="1">
    <location>
        <begin position="228"/>
        <end position="253"/>
    </location>
</feature>
<dbReference type="RefSeq" id="XP_044723054.1">
    <property type="nucleotide sequence ID" value="XM_044862028.1"/>
</dbReference>
<evidence type="ECO:0000313" key="3">
    <source>
        <dbReference type="EMBL" id="KAH0965541.1"/>
    </source>
</evidence>
<comment type="caution">
    <text evidence="3">The sequence shown here is derived from an EMBL/GenBank/DDBJ whole genome shotgun (WGS) entry which is preliminary data.</text>
</comment>
<dbReference type="Proteomes" id="UP000824596">
    <property type="component" value="Unassembled WGS sequence"/>
</dbReference>
<evidence type="ECO:0000313" key="4">
    <source>
        <dbReference type="Proteomes" id="UP000824596"/>
    </source>
</evidence>
<dbReference type="OrthoDB" id="16820at2759"/>
<feature type="transmembrane region" description="Helical" evidence="1">
    <location>
        <begin position="155"/>
        <end position="177"/>
    </location>
</feature>
<gene>
    <name evidence="3" type="ORF">HRG_03557</name>
</gene>
<sequence>MAQLLYLVFSLCSLAAVGLVWSVFIQNNGLDTINQAISHGRYPDNEVGVTSFTGLRAIDDALMSLVAFNLPILNVEFEVGRLFMAQFVANVSIMIFILSVEGQRGRKRSPLIPMAWGLFSQLATSAVALPLYLLVQTGSNRKASRKPIFQSLVSPHAALCALPSHLLGFGVPAVMMFDPFRQGDHIKSLWVLMFALCPLNIAICTKTVGVTKRAFLPSSPKAATTTNAGYNALQLGYTTVGVVAAAFHAMTILQAIKHPGRFNGLFSLELYPEMLRDKIMTFLKLDYLITFAALLTWAYSEVLAIRRGGSLMLLGMFVFGTLVFGPGATTAIAWSARETGLHRGSGKSG</sequence>
<accession>A0A9P8SLV6</accession>
<reference evidence="3" key="1">
    <citation type="submission" date="2021-09" db="EMBL/GenBank/DDBJ databases">
        <title>A high-quality genome of the endoparasitic fungus Hirsutella rhossiliensis with a comparison of Hirsutella genomes reveals transposable elements contributing to genome size variation.</title>
        <authorList>
            <person name="Lin R."/>
            <person name="Jiao Y."/>
            <person name="Sun X."/>
            <person name="Ling J."/>
            <person name="Xie B."/>
            <person name="Cheng X."/>
        </authorList>
    </citation>
    <scope>NUCLEOTIDE SEQUENCE</scope>
    <source>
        <strain evidence="3">HR02</strain>
    </source>
</reference>
<feature type="transmembrane region" description="Helical" evidence="1">
    <location>
        <begin position="79"/>
        <end position="99"/>
    </location>
</feature>
<feature type="transmembrane region" description="Helical" evidence="1">
    <location>
        <begin position="311"/>
        <end position="334"/>
    </location>
</feature>
<keyword evidence="1" id="KW-0472">Membrane</keyword>
<evidence type="ECO:0000256" key="1">
    <source>
        <dbReference type="SAM" id="Phobius"/>
    </source>
</evidence>
<dbReference type="EMBL" id="JAIZPD010000003">
    <property type="protein sequence ID" value="KAH0965541.1"/>
    <property type="molecule type" value="Genomic_DNA"/>
</dbReference>
<keyword evidence="2" id="KW-0732">Signal</keyword>
<name>A0A9P8SLV6_9HYPO</name>
<evidence type="ECO:0000256" key="2">
    <source>
        <dbReference type="SAM" id="SignalP"/>
    </source>
</evidence>
<feature type="transmembrane region" description="Helical" evidence="1">
    <location>
        <begin position="111"/>
        <end position="135"/>
    </location>
</feature>
<protein>
    <submittedName>
        <fullName evidence="3">Uncharacterized protein</fullName>
    </submittedName>
</protein>
<keyword evidence="1" id="KW-1133">Transmembrane helix</keyword>
<keyword evidence="4" id="KW-1185">Reference proteome</keyword>
<keyword evidence="1" id="KW-0812">Transmembrane</keyword>
<feature type="transmembrane region" description="Helical" evidence="1">
    <location>
        <begin position="282"/>
        <end position="299"/>
    </location>
</feature>
<organism evidence="3 4">
    <name type="scientific">Hirsutella rhossiliensis</name>
    <dbReference type="NCBI Taxonomy" id="111463"/>
    <lineage>
        <taxon>Eukaryota</taxon>
        <taxon>Fungi</taxon>
        <taxon>Dikarya</taxon>
        <taxon>Ascomycota</taxon>
        <taxon>Pezizomycotina</taxon>
        <taxon>Sordariomycetes</taxon>
        <taxon>Hypocreomycetidae</taxon>
        <taxon>Hypocreales</taxon>
        <taxon>Ophiocordycipitaceae</taxon>
        <taxon>Hirsutella</taxon>
    </lineage>
</organism>
<feature type="transmembrane region" description="Helical" evidence="1">
    <location>
        <begin position="189"/>
        <end position="208"/>
    </location>
</feature>
<feature type="signal peptide" evidence="2">
    <location>
        <begin position="1"/>
        <end position="22"/>
    </location>
</feature>
<proteinExistence type="predicted"/>
<dbReference type="GeneID" id="68352686"/>
<feature type="chain" id="PRO_5040465028" evidence="2">
    <location>
        <begin position="23"/>
        <end position="349"/>
    </location>
</feature>
<dbReference type="AlphaFoldDB" id="A0A9P8SLV6"/>